<organism evidence="2 3">
    <name type="scientific">Mucilaginibacter gossypiicola</name>
    <dbReference type="NCBI Taxonomy" id="551995"/>
    <lineage>
        <taxon>Bacteria</taxon>
        <taxon>Pseudomonadati</taxon>
        <taxon>Bacteroidota</taxon>
        <taxon>Sphingobacteriia</taxon>
        <taxon>Sphingobacteriales</taxon>
        <taxon>Sphingobacteriaceae</taxon>
        <taxon>Mucilaginibacter</taxon>
    </lineage>
</organism>
<reference evidence="3" key="1">
    <citation type="submission" date="2016-10" db="EMBL/GenBank/DDBJ databases">
        <authorList>
            <person name="Varghese N."/>
            <person name="Submissions S."/>
        </authorList>
    </citation>
    <scope>NUCLEOTIDE SEQUENCE [LARGE SCALE GENOMIC DNA]</scope>
    <source>
        <strain evidence="3">Gh-48</strain>
    </source>
</reference>
<evidence type="ECO:0000313" key="2">
    <source>
        <dbReference type="EMBL" id="SEP11763.1"/>
    </source>
</evidence>
<dbReference type="OrthoDB" id="794725at2"/>
<evidence type="ECO:0008006" key="4">
    <source>
        <dbReference type="Google" id="ProtNLM"/>
    </source>
</evidence>
<gene>
    <name evidence="2" type="ORF">SAMN05192574_1245</name>
</gene>
<dbReference type="STRING" id="551995.SAMN05192574_1245"/>
<dbReference type="AlphaFoldDB" id="A0A1H8V918"/>
<dbReference type="Proteomes" id="UP000198942">
    <property type="component" value="Unassembled WGS sequence"/>
</dbReference>
<protein>
    <recommendedName>
        <fullName evidence="4">Lipoprotein</fullName>
    </recommendedName>
</protein>
<name>A0A1H8V918_9SPHI</name>
<evidence type="ECO:0000256" key="1">
    <source>
        <dbReference type="SAM" id="SignalP"/>
    </source>
</evidence>
<feature type="chain" id="PRO_5011766423" description="Lipoprotein" evidence="1">
    <location>
        <begin position="21"/>
        <end position="142"/>
    </location>
</feature>
<evidence type="ECO:0000313" key="3">
    <source>
        <dbReference type="Proteomes" id="UP000198942"/>
    </source>
</evidence>
<sequence length="142" mass="15695">MKRNLFYLLPLLLTLGVACSPKNEVVPVAQPQGNFTGVFGALVKKTTGTGYDTIRDTIALKLTATSSFKVAADTRKHVASYGAFAYNGYYIQFNDSSAVVPGVNKFHLKGVYQYFYDGNVFQMQRNSNGDTLTVQYNLKKTN</sequence>
<feature type="signal peptide" evidence="1">
    <location>
        <begin position="1"/>
        <end position="20"/>
    </location>
</feature>
<accession>A0A1H8V918</accession>
<proteinExistence type="predicted"/>
<dbReference type="RefSeq" id="WP_091222880.1">
    <property type="nucleotide sequence ID" value="NZ_FOCL01000024.1"/>
</dbReference>
<keyword evidence="1" id="KW-0732">Signal</keyword>
<dbReference type="PROSITE" id="PS51257">
    <property type="entry name" value="PROKAR_LIPOPROTEIN"/>
    <property type="match status" value="1"/>
</dbReference>
<keyword evidence="3" id="KW-1185">Reference proteome</keyword>
<dbReference type="EMBL" id="FOCL01000024">
    <property type="protein sequence ID" value="SEP11763.1"/>
    <property type="molecule type" value="Genomic_DNA"/>
</dbReference>